<dbReference type="EMBL" id="CAJOBZ010000016">
    <property type="protein sequence ID" value="CAF4851201.1"/>
    <property type="molecule type" value="Genomic_DNA"/>
</dbReference>
<comment type="caution">
    <text evidence="3">The sequence shown here is derived from an EMBL/GenBank/DDBJ whole genome shotgun (WGS) entry which is preliminary data.</text>
</comment>
<feature type="compositionally biased region" description="Polar residues" evidence="2">
    <location>
        <begin position="1"/>
        <end position="13"/>
    </location>
</feature>
<feature type="region of interest" description="Disordered" evidence="2">
    <location>
        <begin position="154"/>
        <end position="177"/>
    </location>
</feature>
<accession>A0A821RYN6</accession>
<feature type="coiled-coil region" evidence="1">
    <location>
        <begin position="126"/>
        <end position="153"/>
    </location>
</feature>
<name>A0A821RYN6_9NEOP</name>
<protein>
    <submittedName>
        <fullName evidence="3">Uncharacterized protein</fullName>
    </submittedName>
</protein>
<reference evidence="3" key="1">
    <citation type="submission" date="2021-02" db="EMBL/GenBank/DDBJ databases">
        <authorList>
            <person name="Steward A R."/>
        </authorList>
    </citation>
    <scope>NUCLEOTIDE SEQUENCE</scope>
</reference>
<dbReference type="OrthoDB" id="7337441at2759"/>
<sequence length="177" mass="20240">MQRTPPGKSSSEADINKTFLDEGEKIRNSKRLRSSNSPRLDSSLTSNPSELTSFKQDLMNMLNSWKDDQDRRLTVWKTEQDATLTGLARDVLSLKADIAVLQKSSLEIDSGLSFINKMYEDANVRVVALETAKKEYQDCIRKLEKRIDDFQQQSRPSTLEIRNVPTRQDENPTDLSE</sequence>
<evidence type="ECO:0000313" key="4">
    <source>
        <dbReference type="Proteomes" id="UP000663880"/>
    </source>
</evidence>
<keyword evidence="4" id="KW-1185">Reference proteome</keyword>
<organism evidence="3 4">
    <name type="scientific">Pieris macdunnoughi</name>
    <dbReference type="NCBI Taxonomy" id="345717"/>
    <lineage>
        <taxon>Eukaryota</taxon>
        <taxon>Metazoa</taxon>
        <taxon>Ecdysozoa</taxon>
        <taxon>Arthropoda</taxon>
        <taxon>Hexapoda</taxon>
        <taxon>Insecta</taxon>
        <taxon>Pterygota</taxon>
        <taxon>Neoptera</taxon>
        <taxon>Endopterygota</taxon>
        <taxon>Lepidoptera</taxon>
        <taxon>Glossata</taxon>
        <taxon>Ditrysia</taxon>
        <taxon>Papilionoidea</taxon>
        <taxon>Pieridae</taxon>
        <taxon>Pierinae</taxon>
        <taxon>Pieris</taxon>
    </lineage>
</organism>
<keyword evidence="1" id="KW-0175">Coiled coil</keyword>
<gene>
    <name evidence="3" type="ORF">PMACD_LOCUS7070</name>
</gene>
<evidence type="ECO:0000256" key="1">
    <source>
        <dbReference type="SAM" id="Coils"/>
    </source>
</evidence>
<proteinExistence type="predicted"/>
<dbReference type="Proteomes" id="UP000663880">
    <property type="component" value="Unassembled WGS sequence"/>
</dbReference>
<dbReference type="AlphaFoldDB" id="A0A821RYN6"/>
<evidence type="ECO:0000256" key="2">
    <source>
        <dbReference type="SAM" id="MobiDB-lite"/>
    </source>
</evidence>
<feature type="region of interest" description="Disordered" evidence="2">
    <location>
        <begin position="1"/>
        <end position="48"/>
    </location>
</feature>
<feature type="compositionally biased region" description="Polar residues" evidence="2">
    <location>
        <begin position="34"/>
        <end position="48"/>
    </location>
</feature>
<evidence type="ECO:0000313" key="3">
    <source>
        <dbReference type="EMBL" id="CAF4851201.1"/>
    </source>
</evidence>